<dbReference type="Proteomes" id="UP000053989">
    <property type="component" value="Unassembled WGS sequence"/>
</dbReference>
<reference evidence="2" key="2">
    <citation type="submission" date="2015-01" db="EMBL/GenBank/DDBJ databases">
        <title>Evolutionary Origins and Diversification of the Mycorrhizal Mutualists.</title>
        <authorList>
            <consortium name="DOE Joint Genome Institute"/>
            <consortium name="Mycorrhizal Genomics Consortium"/>
            <person name="Kohler A."/>
            <person name="Kuo A."/>
            <person name="Nagy L.G."/>
            <person name="Floudas D."/>
            <person name="Copeland A."/>
            <person name="Barry K.W."/>
            <person name="Cichocki N."/>
            <person name="Veneault-Fourrey C."/>
            <person name="LaButti K."/>
            <person name="Lindquist E.A."/>
            <person name="Lipzen A."/>
            <person name="Lundell T."/>
            <person name="Morin E."/>
            <person name="Murat C."/>
            <person name="Riley R."/>
            <person name="Ohm R."/>
            <person name="Sun H."/>
            <person name="Tunlid A."/>
            <person name="Henrissat B."/>
            <person name="Grigoriev I.V."/>
            <person name="Hibbett D.S."/>
            <person name="Martin F."/>
        </authorList>
    </citation>
    <scope>NUCLEOTIDE SEQUENCE [LARGE SCALE GENOMIC DNA]</scope>
    <source>
        <strain evidence="2">Foug A</strain>
    </source>
</reference>
<name>A0A0C2Z884_9AGAM</name>
<evidence type="ECO:0000313" key="2">
    <source>
        <dbReference type="Proteomes" id="UP000053989"/>
    </source>
</evidence>
<gene>
    <name evidence="1" type="ORF">SCLCIDRAFT_1100862</name>
</gene>
<reference evidence="1 2" key="1">
    <citation type="submission" date="2014-04" db="EMBL/GenBank/DDBJ databases">
        <authorList>
            <consortium name="DOE Joint Genome Institute"/>
            <person name="Kuo A."/>
            <person name="Kohler A."/>
            <person name="Nagy L.G."/>
            <person name="Floudas D."/>
            <person name="Copeland A."/>
            <person name="Barry K.W."/>
            <person name="Cichocki N."/>
            <person name="Veneault-Fourrey C."/>
            <person name="LaButti K."/>
            <person name="Lindquist E.A."/>
            <person name="Lipzen A."/>
            <person name="Lundell T."/>
            <person name="Morin E."/>
            <person name="Murat C."/>
            <person name="Sun H."/>
            <person name="Tunlid A."/>
            <person name="Henrissat B."/>
            <person name="Grigoriev I.V."/>
            <person name="Hibbett D.S."/>
            <person name="Martin F."/>
            <person name="Nordberg H.P."/>
            <person name="Cantor M.N."/>
            <person name="Hua S.X."/>
        </authorList>
    </citation>
    <scope>NUCLEOTIDE SEQUENCE [LARGE SCALE GENOMIC DNA]</scope>
    <source>
        <strain evidence="1 2">Foug A</strain>
    </source>
</reference>
<dbReference type="AlphaFoldDB" id="A0A0C2Z884"/>
<organism evidence="1 2">
    <name type="scientific">Scleroderma citrinum Foug A</name>
    <dbReference type="NCBI Taxonomy" id="1036808"/>
    <lineage>
        <taxon>Eukaryota</taxon>
        <taxon>Fungi</taxon>
        <taxon>Dikarya</taxon>
        <taxon>Basidiomycota</taxon>
        <taxon>Agaricomycotina</taxon>
        <taxon>Agaricomycetes</taxon>
        <taxon>Agaricomycetidae</taxon>
        <taxon>Boletales</taxon>
        <taxon>Sclerodermatineae</taxon>
        <taxon>Sclerodermataceae</taxon>
        <taxon>Scleroderma</taxon>
    </lineage>
</organism>
<dbReference type="InParanoid" id="A0A0C2Z884"/>
<keyword evidence="2" id="KW-1185">Reference proteome</keyword>
<dbReference type="HOGENOM" id="CLU_2543964_0_0_1"/>
<evidence type="ECO:0000313" key="1">
    <source>
        <dbReference type="EMBL" id="KIM58148.1"/>
    </source>
</evidence>
<proteinExistence type="predicted"/>
<protein>
    <submittedName>
        <fullName evidence="1">Uncharacterized protein</fullName>
    </submittedName>
</protein>
<dbReference type="EMBL" id="KN822090">
    <property type="protein sequence ID" value="KIM58148.1"/>
    <property type="molecule type" value="Genomic_DNA"/>
</dbReference>
<accession>A0A0C2Z884</accession>
<sequence length="83" mass="9448">MYNTTRTSFQPELLDSVFNRVPRASRDMASQTDLEDIVWHQYTPTSVRTGPTSSKYESAAVPFSIRLQHLCSSTFQCSFPVNL</sequence>